<evidence type="ECO:0000256" key="1">
    <source>
        <dbReference type="SAM" id="MobiDB-lite"/>
    </source>
</evidence>
<feature type="compositionally biased region" description="Basic and acidic residues" evidence="1">
    <location>
        <begin position="231"/>
        <end position="247"/>
    </location>
</feature>
<feature type="compositionally biased region" description="Polar residues" evidence="1">
    <location>
        <begin position="214"/>
        <end position="230"/>
    </location>
</feature>
<name>A0A2T3P4X7_9GAMM</name>
<evidence type="ECO:0000313" key="3">
    <source>
        <dbReference type="Proteomes" id="UP000240481"/>
    </source>
</evidence>
<keyword evidence="3" id="KW-1185">Reference proteome</keyword>
<feature type="compositionally biased region" description="Polar residues" evidence="1">
    <location>
        <begin position="79"/>
        <end position="101"/>
    </location>
</feature>
<protein>
    <submittedName>
        <fullName evidence="2">DUF3306 domain-containing protein</fullName>
    </submittedName>
</protein>
<feature type="region of interest" description="Disordered" evidence="1">
    <location>
        <begin position="214"/>
        <end position="303"/>
    </location>
</feature>
<dbReference type="Pfam" id="PF11748">
    <property type="entry name" value="DUF3306"/>
    <property type="match status" value="1"/>
</dbReference>
<evidence type="ECO:0000313" key="2">
    <source>
        <dbReference type="EMBL" id="PSW23563.1"/>
    </source>
</evidence>
<reference evidence="2 3" key="1">
    <citation type="submission" date="2018-01" db="EMBL/GenBank/DDBJ databases">
        <title>Whole genome sequencing of Histamine producing bacteria.</title>
        <authorList>
            <person name="Butler K."/>
        </authorList>
    </citation>
    <scope>NUCLEOTIDE SEQUENCE [LARGE SCALE GENOMIC DNA]</scope>
    <source>
        <strain evidence="2 3">DSM 24669</strain>
    </source>
</reference>
<proteinExistence type="predicted"/>
<dbReference type="AlphaFoldDB" id="A0A2T3P4X7"/>
<accession>A0A2T3P4X7</accession>
<dbReference type="EMBL" id="PYLZ01000008">
    <property type="protein sequence ID" value="PSW23563.1"/>
    <property type="molecule type" value="Genomic_DNA"/>
</dbReference>
<organism evidence="2 3">
    <name type="scientific">Photobacterium swingsii</name>
    <dbReference type="NCBI Taxonomy" id="680026"/>
    <lineage>
        <taxon>Bacteria</taxon>
        <taxon>Pseudomonadati</taxon>
        <taxon>Pseudomonadota</taxon>
        <taxon>Gammaproteobacteria</taxon>
        <taxon>Vibrionales</taxon>
        <taxon>Vibrionaceae</taxon>
        <taxon>Photobacterium</taxon>
    </lineage>
</organism>
<feature type="region of interest" description="Disordered" evidence="1">
    <location>
        <begin position="32"/>
        <end position="108"/>
    </location>
</feature>
<feature type="compositionally biased region" description="Acidic residues" evidence="1">
    <location>
        <begin position="69"/>
        <end position="78"/>
    </location>
</feature>
<gene>
    <name evidence="2" type="ORF">C9I94_15695</name>
</gene>
<comment type="caution">
    <text evidence="2">The sequence shown here is derived from an EMBL/GenBank/DDBJ whole genome shotgun (WGS) entry which is preliminary data.</text>
</comment>
<dbReference type="InterPro" id="IPR021735">
    <property type="entry name" value="DUF3306"/>
</dbReference>
<feature type="compositionally biased region" description="Polar residues" evidence="1">
    <location>
        <begin position="37"/>
        <end position="63"/>
    </location>
</feature>
<sequence>MAVRSVRTKKAKVVQVASNIFQRWASRKLAVKKENEASNQLDSLNVDENLSAYSSTNSPSAEQNRVEGESLEEQEGLDTETQIQVDTANTEGSTLSESSLAANDEGTGDGLPSFSDVASVSFDSGAAAFLKEGVEKSVKKAALSKLFHSDEFNYISDMDDHTEDFSNIPKLDTSVVKQLRSWVNEVADKVEELTDAAGMDVNTGLAHDDLAAVTNANDSNRLDSATSQTEQSRDDETLSEELSKASSEEEVEASAPTEIPTDLVESNDVDSLLEAKSTDVVTKPALNDEKTSQLNQIESHKKV</sequence>
<dbReference type="Proteomes" id="UP000240481">
    <property type="component" value="Unassembled WGS sequence"/>
</dbReference>
<dbReference type="OrthoDB" id="6399678at2"/>